<feature type="transmembrane region" description="Helical" evidence="5">
    <location>
        <begin position="12"/>
        <end position="33"/>
    </location>
</feature>
<evidence type="ECO:0000313" key="6">
    <source>
        <dbReference type="EMBL" id="GAJ08287.1"/>
    </source>
</evidence>
<feature type="non-terminal residue" evidence="6">
    <location>
        <position position="72"/>
    </location>
</feature>
<dbReference type="PANTHER" id="PTHR11432">
    <property type="entry name" value="NADH DEHYDROGENASE SUBUNIT 1"/>
    <property type="match status" value="1"/>
</dbReference>
<name>X1UXG8_9ZZZZ</name>
<dbReference type="GO" id="GO:0016020">
    <property type="term" value="C:membrane"/>
    <property type="evidence" value="ECO:0007669"/>
    <property type="project" value="UniProtKB-SubCell"/>
</dbReference>
<evidence type="ECO:0000256" key="3">
    <source>
        <dbReference type="ARBA" id="ARBA00022989"/>
    </source>
</evidence>
<evidence type="ECO:0000256" key="5">
    <source>
        <dbReference type="SAM" id="Phobius"/>
    </source>
</evidence>
<dbReference type="GO" id="GO:0003954">
    <property type="term" value="F:NADH dehydrogenase activity"/>
    <property type="evidence" value="ECO:0007669"/>
    <property type="project" value="TreeGrafter"/>
</dbReference>
<accession>X1UXG8</accession>
<dbReference type="PANTHER" id="PTHR11432:SF3">
    <property type="entry name" value="NADH-UBIQUINONE OXIDOREDUCTASE CHAIN 1"/>
    <property type="match status" value="1"/>
</dbReference>
<gene>
    <name evidence="6" type="ORF">S12H4_43489</name>
</gene>
<organism evidence="6">
    <name type="scientific">marine sediment metagenome</name>
    <dbReference type="NCBI Taxonomy" id="412755"/>
    <lineage>
        <taxon>unclassified sequences</taxon>
        <taxon>metagenomes</taxon>
        <taxon>ecological metagenomes</taxon>
    </lineage>
</organism>
<protein>
    <recommendedName>
        <fullName evidence="7">NADH:quinone oxidoreductase/Mrp antiporter membrane subunit domain-containing protein</fullName>
    </recommendedName>
</protein>
<dbReference type="AlphaFoldDB" id="X1UXG8"/>
<evidence type="ECO:0008006" key="7">
    <source>
        <dbReference type="Google" id="ProtNLM"/>
    </source>
</evidence>
<evidence type="ECO:0000256" key="2">
    <source>
        <dbReference type="ARBA" id="ARBA00022692"/>
    </source>
</evidence>
<dbReference type="InterPro" id="IPR001694">
    <property type="entry name" value="NADH_UbQ_OxRdtase_su1/FPO"/>
</dbReference>
<evidence type="ECO:0000256" key="1">
    <source>
        <dbReference type="ARBA" id="ARBA00004141"/>
    </source>
</evidence>
<keyword evidence="3 5" id="KW-1133">Transmembrane helix</keyword>
<feature type="transmembrane region" description="Helical" evidence="5">
    <location>
        <begin position="39"/>
        <end position="58"/>
    </location>
</feature>
<keyword evidence="2 5" id="KW-0812">Transmembrane</keyword>
<evidence type="ECO:0000256" key="4">
    <source>
        <dbReference type="ARBA" id="ARBA00023136"/>
    </source>
</evidence>
<dbReference type="GO" id="GO:0009060">
    <property type="term" value="P:aerobic respiration"/>
    <property type="evidence" value="ECO:0007669"/>
    <property type="project" value="TreeGrafter"/>
</dbReference>
<dbReference type="Pfam" id="PF00146">
    <property type="entry name" value="NADHdh"/>
    <property type="match status" value="1"/>
</dbReference>
<sequence>MRAVAQMVSYEIPLALSIIGVVLIAGSLSMNSIVEAQNIPFILLQPLGFIIYFLAACAEINRTPFDLLEAES</sequence>
<comment type="subcellular location">
    <subcellularLocation>
        <location evidence="1">Membrane</location>
        <topology evidence="1">Multi-pass membrane protein</topology>
    </subcellularLocation>
</comment>
<reference evidence="6" key="1">
    <citation type="journal article" date="2014" name="Front. Microbiol.">
        <title>High frequency of phylogenetically diverse reductive dehalogenase-homologous genes in deep subseafloor sedimentary metagenomes.</title>
        <authorList>
            <person name="Kawai M."/>
            <person name="Futagami T."/>
            <person name="Toyoda A."/>
            <person name="Takaki Y."/>
            <person name="Nishi S."/>
            <person name="Hori S."/>
            <person name="Arai W."/>
            <person name="Tsubouchi T."/>
            <person name="Morono Y."/>
            <person name="Uchiyama I."/>
            <person name="Ito T."/>
            <person name="Fujiyama A."/>
            <person name="Inagaki F."/>
            <person name="Takami H."/>
        </authorList>
    </citation>
    <scope>NUCLEOTIDE SEQUENCE</scope>
    <source>
        <strain evidence="6">Expedition CK06-06</strain>
    </source>
</reference>
<dbReference type="EMBL" id="BARW01026695">
    <property type="protein sequence ID" value="GAJ08287.1"/>
    <property type="molecule type" value="Genomic_DNA"/>
</dbReference>
<proteinExistence type="predicted"/>
<keyword evidence="4 5" id="KW-0472">Membrane</keyword>
<comment type="caution">
    <text evidence="6">The sequence shown here is derived from an EMBL/GenBank/DDBJ whole genome shotgun (WGS) entry which is preliminary data.</text>
</comment>